<evidence type="ECO:0000313" key="2">
    <source>
        <dbReference type="EMBL" id="PQO35173.1"/>
    </source>
</evidence>
<evidence type="ECO:0000256" key="1">
    <source>
        <dbReference type="SAM" id="Phobius"/>
    </source>
</evidence>
<dbReference type="EMBL" id="PUIB01000016">
    <property type="protein sequence ID" value="PQO35173.1"/>
    <property type="molecule type" value="Genomic_DNA"/>
</dbReference>
<dbReference type="RefSeq" id="WP_105355000.1">
    <property type="nucleotide sequence ID" value="NZ_PUIB01000016.1"/>
</dbReference>
<dbReference type="Proteomes" id="UP000239388">
    <property type="component" value="Unassembled WGS sequence"/>
</dbReference>
<comment type="caution">
    <text evidence="2">The sequence shown here is derived from an EMBL/GenBank/DDBJ whole genome shotgun (WGS) entry which is preliminary data.</text>
</comment>
<keyword evidence="1" id="KW-0812">Transmembrane</keyword>
<feature type="transmembrane region" description="Helical" evidence="1">
    <location>
        <begin position="132"/>
        <end position="149"/>
    </location>
</feature>
<keyword evidence="1" id="KW-1133">Transmembrane helix</keyword>
<sequence length="381" mass="43301">MTKLRQWTTLILAPLWRWKWLFLACLLVTVSYGLGSVAVELLEFNFFAASVSASGSTPSTPVILRQGWPLVYLERAADREFAYRCWPIWRDVQALHADRLALNLAVALGVSLALTYLVAWRLARWQFRLGDVLVATLLLGGVLGHSLHVEANYQADNSDLERLTRHHFHSDQSLISPRWYLRPYRDLGLLSDRAAIPFDVECYADCGWDEVKCRKLNANRLLIREVSNGRRLRSPLFELSIIDMSLTDRGVAAMVRWAPSCEKLKLFPSDSFSDQSTALIAAAWPRLKEARLGSPQLTTASLQSLSQLRLAEKLAICDCSREVKPDDLQILARLPNLKLLGLPQVLFDQLTPEQQAEWKRRGVILHPAEYNGLSDVEWEHF</sequence>
<accession>A0A2S8FSM1</accession>
<evidence type="ECO:0008006" key="4">
    <source>
        <dbReference type="Google" id="ProtNLM"/>
    </source>
</evidence>
<dbReference type="AlphaFoldDB" id="A0A2S8FSM1"/>
<feature type="transmembrane region" description="Helical" evidence="1">
    <location>
        <begin position="100"/>
        <end position="120"/>
    </location>
</feature>
<feature type="transmembrane region" description="Helical" evidence="1">
    <location>
        <begin position="20"/>
        <end position="39"/>
    </location>
</feature>
<evidence type="ECO:0000313" key="3">
    <source>
        <dbReference type="Proteomes" id="UP000239388"/>
    </source>
</evidence>
<keyword evidence="1" id="KW-0472">Membrane</keyword>
<proteinExistence type="predicted"/>
<gene>
    <name evidence="2" type="ORF">C5Y98_14580</name>
</gene>
<protein>
    <recommendedName>
        <fullName evidence="4">Leucine Rich repeats (2 copies)</fullName>
    </recommendedName>
</protein>
<dbReference type="SUPFAM" id="SSF52047">
    <property type="entry name" value="RNI-like"/>
    <property type="match status" value="1"/>
</dbReference>
<reference evidence="2 3" key="1">
    <citation type="submission" date="2018-02" db="EMBL/GenBank/DDBJ databases">
        <title>Comparative genomes isolates from brazilian mangrove.</title>
        <authorList>
            <person name="Araujo J.E."/>
            <person name="Taketani R.G."/>
            <person name="Silva M.C.P."/>
            <person name="Loureco M.V."/>
            <person name="Andreote F.D."/>
        </authorList>
    </citation>
    <scope>NUCLEOTIDE SEQUENCE [LARGE SCALE GENOMIC DNA]</scope>
    <source>
        <strain evidence="2 3">NAP PRIS-MGV</strain>
    </source>
</reference>
<dbReference type="OrthoDB" id="301970at2"/>
<organism evidence="2 3">
    <name type="scientific">Blastopirellula marina</name>
    <dbReference type="NCBI Taxonomy" id="124"/>
    <lineage>
        <taxon>Bacteria</taxon>
        <taxon>Pseudomonadati</taxon>
        <taxon>Planctomycetota</taxon>
        <taxon>Planctomycetia</taxon>
        <taxon>Pirellulales</taxon>
        <taxon>Pirellulaceae</taxon>
        <taxon>Blastopirellula</taxon>
    </lineage>
</organism>
<dbReference type="InterPro" id="IPR032675">
    <property type="entry name" value="LRR_dom_sf"/>
</dbReference>
<name>A0A2S8FSM1_9BACT</name>
<dbReference type="Gene3D" id="3.80.10.10">
    <property type="entry name" value="Ribonuclease Inhibitor"/>
    <property type="match status" value="1"/>
</dbReference>